<name>A0A167HVQ6_CALVF</name>
<dbReference type="EMBL" id="KV417315">
    <property type="protein sequence ID" value="KZO92032.1"/>
    <property type="molecule type" value="Genomic_DNA"/>
</dbReference>
<organism evidence="2 3">
    <name type="scientific">Calocera viscosa (strain TUFC12733)</name>
    <dbReference type="NCBI Taxonomy" id="1330018"/>
    <lineage>
        <taxon>Eukaryota</taxon>
        <taxon>Fungi</taxon>
        <taxon>Dikarya</taxon>
        <taxon>Basidiomycota</taxon>
        <taxon>Agaricomycotina</taxon>
        <taxon>Dacrymycetes</taxon>
        <taxon>Dacrymycetales</taxon>
        <taxon>Dacrymycetaceae</taxon>
        <taxon>Calocera</taxon>
    </lineage>
</organism>
<gene>
    <name evidence="2" type="ORF">CALVIDRAFT_329708</name>
</gene>
<evidence type="ECO:0000256" key="1">
    <source>
        <dbReference type="SAM" id="MobiDB-lite"/>
    </source>
</evidence>
<accession>A0A167HVQ6</accession>
<keyword evidence="3" id="KW-1185">Reference proteome</keyword>
<feature type="compositionally biased region" description="Basic and acidic residues" evidence="1">
    <location>
        <begin position="63"/>
        <end position="101"/>
    </location>
</feature>
<feature type="region of interest" description="Disordered" evidence="1">
    <location>
        <begin position="47"/>
        <end position="109"/>
    </location>
</feature>
<evidence type="ECO:0000313" key="3">
    <source>
        <dbReference type="Proteomes" id="UP000076738"/>
    </source>
</evidence>
<protein>
    <submittedName>
        <fullName evidence="2">Uncharacterized protein</fullName>
    </submittedName>
</protein>
<dbReference type="Proteomes" id="UP000076738">
    <property type="component" value="Unassembled WGS sequence"/>
</dbReference>
<proteinExistence type="predicted"/>
<dbReference type="AlphaFoldDB" id="A0A167HVQ6"/>
<sequence length="109" mass="12951">MQCGERTGFVPSNAPRAKERWCSGEEARAHRYVARGGCQEAFVGKHSVPHHQLNDHRHRQRERHGTRETPTTRETVDERDREREIQRTKETENERDTDRERHRLGRNVT</sequence>
<evidence type="ECO:0000313" key="2">
    <source>
        <dbReference type="EMBL" id="KZO92032.1"/>
    </source>
</evidence>
<reference evidence="2 3" key="1">
    <citation type="journal article" date="2016" name="Mol. Biol. Evol.">
        <title>Comparative Genomics of Early-Diverging Mushroom-Forming Fungi Provides Insights into the Origins of Lignocellulose Decay Capabilities.</title>
        <authorList>
            <person name="Nagy L.G."/>
            <person name="Riley R."/>
            <person name="Tritt A."/>
            <person name="Adam C."/>
            <person name="Daum C."/>
            <person name="Floudas D."/>
            <person name="Sun H."/>
            <person name="Yadav J.S."/>
            <person name="Pangilinan J."/>
            <person name="Larsson K.H."/>
            <person name="Matsuura K."/>
            <person name="Barry K."/>
            <person name="Labutti K."/>
            <person name="Kuo R."/>
            <person name="Ohm R.A."/>
            <person name="Bhattacharya S.S."/>
            <person name="Shirouzu T."/>
            <person name="Yoshinaga Y."/>
            <person name="Martin F.M."/>
            <person name="Grigoriev I.V."/>
            <person name="Hibbett D.S."/>
        </authorList>
    </citation>
    <scope>NUCLEOTIDE SEQUENCE [LARGE SCALE GENOMIC DNA]</scope>
    <source>
        <strain evidence="2 3">TUFC12733</strain>
    </source>
</reference>